<evidence type="ECO:0000259" key="8">
    <source>
        <dbReference type="Pfam" id="PF16641"/>
    </source>
</evidence>
<evidence type="ECO:0000256" key="1">
    <source>
        <dbReference type="ARBA" id="ARBA00004245"/>
    </source>
</evidence>
<keyword evidence="5" id="KW-0206">Cytoskeleton</keyword>
<evidence type="ECO:0000313" key="9">
    <source>
        <dbReference type="EMBL" id="TNM89651.1"/>
    </source>
</evidence>
<feature type="compositionally biased region" description="Polar residues" evidence="7">
    <location>
        <begin position="280"/>
        <end position="296"/>
    </location>
</feature>
<organism evidence="9 10">
    <name type="scientific">Takifugu bimaculatus</name>
    <dbReference type="NCBI Taxonomy" id="433685"/>
    <lineage>
        <taxon>Eukaryota</taxon>
        <taxon>Metazoa</taxon>
        <taxon>Chordata</taxon>
        <taxon>Craniata</taxon>
        <taxon>Vertebrata</taxon>
        <taxon>Euteleostomi</taxon>
        <taxon>Actinopterygii</taxon>
        <taxon>Neopterygii</taxon>
        <taxon>Teleostei</taxon>
        <taxon>Neoteleostei</taxon>
        <taxon>Acanthomorphata</taxon>
        <taxon>Eupercaria</taxon>
        <taxon>Tetraodontiformes</taxon>
        <taxon>Tetradontoidea</taxon>
        <taxon>Tetraodontidae</taxon>
        <taxon>Takifugu</taxon>
    </lineage>
</organism>
<feature type="coiled-coil region" evidence="6">
    <location>
        <begin position="54"/>
        <end position="105"/>
    </location>
</feature>
<dbReference type="EMBL" id="SWLE01000017">
    <property type="protein sequence ID" value="TNM89651.1"/>
    <property type="molecule type" value="Genomic_DNA"/>
</dbReference>
<gene>
    <name evidence="9" type="ORF">fugu_003885</name>
</gene>
<comment type="subcellular location">
    <subcellularLocation>
        <location evidence="1">Cytoplasm</location>
        <location evidence="1">Cytoskeleton</location>
    </subcellularLocation>
</comment>
<dbReference type="AlphaFoldDB" id="A0A4Z2BB49"/>
<accession>A0A4Z2BB49</accession>
<dbReference type="GO" id="GO:0005874">
    <property type="term" value="C:microtubule"/>
    <property type="evidence" value="ECO:0007669"/>
    <property type="project" value="UniProtKB-KW"/>
</dbReference>
<protein>
    <recommendedName>
        <fullName evidence="8">CLIP1 zinc knuckle domain-containing protein</fullName>
    </recommendedName>
</protein>
<evidence type="ECO:0000256" key="7">
    <source>
        <dbReference type="SAM" id="MobiDB-lite"/>
    </source>
</evidence>
<reference evidence="9 10" key="1">
    <citation type="submission" date="2019-04" db="EMBL/GenBank/DDBJ databases">
        <title>The sequence and de novo assembly of Takifugu bimaculatus genome using PacBio and Hi-C technologies.</title>
        <authorList>
            <person name="Xu P."/>
            <person name="Liu B."/>
            <person name="Zhou Z."/>
        </authorList>
    </citation>
    <scope>NUCLEOTIDE SEQUENCE [LARGE SCALE GENOMIC DNA]</scope>
    <source>
        <strain evidence="9">TB-2018</strain>
        <tissue evidence="9">Muscle</tissue>
    </source>
</reference>
<name>A0A4Z2BB49_9TELE</name>
<evidence type="ECO:0000313" key="10">
    <source>
        <dbReference type="Proteomes" id="UP000516260"/>
    </source>
</evidence>
<feature type="region of interest" description="Disordered" evidence="7">
    <location>
        <begin position="237"/>
        <end position="256"/>
    </location>
</feature>
<keyword evidence="10" id="KW-1185">Reference proteome</keyword>
<proteinExistence type="predicted"/>
<evidence type="ECO:0000256" key="4">
    <source>
        <dbReference type="ARBA" id="ARBA00023054"/>
    </source>
</evidence>
<evidence type="ECO:0000256" key="6">
    <source>
        <dbReference type="SAM" id="Coils"/>
    </source>
</evidence>
<dbReference type="Proteomes" id="UP000516260">
    <property type="component" value="Chromosome 4"/>
</dbReference>
<keyword evidence="2" id="KW-0963">Cytoplasm</keyword>
<keyword evidence="3" id="KW-0493">Microtubule</keyword>
<feature type="region of interest" description="Disordered" evidence="7">
    <location>
        <begin position="280"/>
        <end position="299"/>
    </location>
</feature>
<dbReference type="Pfam" id="PF16641">
    <property type="entry name" value="CLIP1_ZNF"/>
    <property type="match status" value="2"/>
</dbReference>
<evidence type="ECO:0000256" key="5">
    <source>
        <dbReference type="ARBA" id="ARBA00023212"/>
    </source>
</evidence>
<comment type="caution">
    <text evidence="9">The sequence shown here is derived from an EMBL/GenBank/DDBJ whole genome shotgun (WGS) entry which is preliminary data.</text>
</comment>
<keyword evidence="4 6" id="KW-0175">Coiled coil</keyword>
<evidence type="ECO:0000256" key="2">
    <source>
        <dbReference type="ARBA" id="ARBA00022490"/>
    </source>
</evidence>
<feature type="domain" description="CLIP1 zinc knuckle" evidence="8">
    <location>
        <begin position="303"/>
        <end position="319"/>
    </location>
</feature>
<dbReference type="InterPro" id="IPR032108">
    <property type="entry name" value="CLIP1_ZNF"/>
</dbReference>
<feature type="domain" description="CLIP1 zinc knuckle" evidence="8">
    <location>
        <begin position="263"/>
        <end position="280"/>
    </location>
</feature>
<evidence type="ECO:0000256" key="3">
    <source>
        <dbReference type="ARBA" id="ARBA00022701"/>
    </source>
</evidence>
<sequence>MQNELKRLRDENSKYHEDLNVSKEQLCTETERTKSLCQEIEILKEEDCAKTRSLQVLKDENDKLTQELDSSRQGQSELLKLRNENSELQNQLEESQKSTSTLKEQFDGEKAALQRSVHKNSALTAEKEQLVQNLRSELAGLHSEGASVRSLQEAVQALEQDKAALEERAQRLEKELAAAKNALILPSGDAAVDQLREDKETAENEAAKEFLNSVIVELQRKNEELKDKLEKMAAAALNGNNSSDQNNYDDHDKEPVKKKLPPRLFCDICDCFDLHDTEDCPTQTQTPDSPPHTTYHGSKGEERPYCDICEVFGHWTDSCNDDQTF</sequence>